<evidence type="ECO:0000313" key="3">
    <source>
        <dbReference type="Proteomes" id="UP000260665"/>
    </source>
</evidence>
<dbReference type="AlphaFoldDB" id="A0A3E1RDL1"/>
<dbReference type="Proteomes" id="UP000260665">
    <property type="component" value="Unassembled WGS sequence"/>
</dbReference>
<name>A0A3E1RDL1_9BURK</name>
<keyword evidence="1" id="KW-0812">Transmembrane</keyword>
<keyword evidence="1" id="KW-1133">Transmembrane helix</keyword>
<dbReference type="RefSeq" id="WP_147321250.1">
    <property type="nucleotide sequence ID" value="NZ_QFZK01000003.1"/>
</dbReference>
<reference evidence="2 3" key="1">
    <citation type="submission" date="2018-05" db="EMBL/GenBank/DDBJ databases">
        <title>Rhodoferax soyangensis sp.nov., isolated from an oligotrophic freshwater lake.</title>
        <authorList>
            <person name="Park M."/>
        </authorList>
    </citation>
    <scope>NUCLEOTIDE SEQUENCE [LARGE SCALE GENOMIC DNA]</scope>
    <source>
        <strain evidence="2 3">IMCC26218</strain>
    </source>
</reference>
<gene>
    <name evidence="2" type="ORF">DIC66_06165</name>
</gene>
<sequence length="364" mass="38827">MSNENQSLNGAVGGAMVNAMEGAALGEAIYRSQNGGRPSSMSMLLAKCFVLWLVGLAIYGAYDFASSKYREHVTRQKLQAELEARKTSAQNLADNNLALAQHEKRIRGFAGSTVYGNASPGGKGSAGVWTSAGTWQGTVNCGGEKYGMRLMLRPEAGALQGLVVLFPAMIRKDSADAYWAFDVSASEQGKNLQIKAGDRVQGKPRFQPFDAEALLWTSITPDLVLGDKGSCHGHLYGMVDPKALNQYVKIPSGPYPRLSGTWEGSYTCSQGPTGLTLNLSSLADSVTGTVAFHPLPGKTGPTGSYTVSGSYDKRKLVLKSGEWIERPEGYSMVDIAIDSMDEVKGVMAGKILFQGCGKMSAQRA</sequence>
<accession>A0A3E1RDL1</accession>
<organism evidence="2 3">
    <name type="scientific">Rhodoferax lacus</name>
    <dbReference type="NCBI Taxonomy" id="2184758"/>
    <lineage>
        <taxon>Bacteria</taxon>
        <taxon>Pseudomonadati</taxon>
        <taxon>Pseudomonadota</taxon>
        <taxon>Betaproteobacteria</taxon>
        <taxon>Burkholderiales</taxon>
        <taxon>Comamonadaceae</taxon>
        <taxon>Rhodoferax</taxon>
    </lineage>
</organism>
<keyword evidence="3" id="KW-1185">Reference proteome</keyword>
<keyword evidence="1" id="KW-0472">Membrane</keyword>
<evidence type="ECO:0000256" key="1">
    <source>
        <dbReference type="SAM" id="Phobius"/>
    </source>
</evidence>
<protein>
    <submittedName>
        <fullName evidence="2">Uncharacterized protein</fullName>
    </submittedName>
</protein>
<evidence type="ECO:0000313" key="2">
    <source>
        <dbReference type="EMBL" id="RFO97458.1"/>
    </source>
</evidence>
<comment type="caution">
    <text evidence="2">The sequence shown here is derived from an EMBL/GenBank/DDBJ whole genome shotgun (WGS) entry which is preliminary data.</text>
</comment>
<proteinExistence type="predicted"/>
<feature type="transmembrane region" description="Helical" evidence="1">
    <location>
        <begin position="44"/>
        <end position="62"/>
    </location>
</feature>
<dbReference type="OrthoDB" id="1818119at2"/>
<dbReference type="EMBL" id="QFZK01000003">
    <property type="protein sequence ID" value="RFO97458.1"/>
    <property type="molecule type" value="Genomic_DNA"/>
</dbReference>